<dbReference type="PIRSF" id="PIRSF012526">
    <property type="entry name" value="CYTH_UCP012526"/>
    <property type="match status" value="1"/>
</dbReference>
<gene>
    <name evidence="2" type="ORF">ACFSCX_02045</name>
</gene>
<dbReference type="CDD" id="cd07762">
    <property type="entry name" value="CYTH-like_Pase_1"/>
    <property type="match status" value="1"/>
</dbReference>
<feature type="domain" description="CYTH" evidence="1">
    <location>
        <begin position="4"/>
        <end position="192"/>
    </location>
</feature>
<dbReference type="Proteomes" id="UP001597214">
    <property type="component" value="Unassembled WGS sequence"/>
</dbReference>
<dbReference type="SMART" id="SM01118">
    <property type="entry name" value="CYTH"/>
    <property type="match status" value="1"/>
</dbReference>
<dbReference type="Pfam" id="PF01928">
    <property type="entry name" value="CYTH"/>
    <property type="match status" value="1"/>
</dbReference>
<reference evidence="3" key="1">
    <citation type="journal article" date="2019" name="Int. J. Syst. Evol. Microbiol.">
        <title>The Global Catalogue of Microorganisms (GCM) 10K type strain sequencing project: providing services to taxonomists for standard genome sequencing and annotation.</title>
        <authorList>
            <consortium name="The Broad Institute Genomics Platform"/>
            <consortium name="The Broad Institute Genome Sequencing Center for Infectious Disease"/>
            <person name="Wu L."/>
            <person name="Ma J."/>
        </authorList>
    </citation>
    <scope>NUCLEOTIDE SEQUENCE [LARGE SCALE GENOMIC DNA]</scope>
    <source>
        <strain evidence="3">CCUG 49339</strain>
    </source>
</reference>
<accession>A0ABW4LK71</accession>
<evidence type="ECO:0000313" key="2">
    <source>
        <dbReference type="EMBL" id="MFD1735336.1"/>
    </source>
</evidence>
<name>A0ABW4LK71_9BACI</name>
<protein>
    <submittedName>
        <fullName evidence="2">CYTH domain-containing protein</fullName>
    </submittedName>
</protein>
<sequence length="196" mass="23057">MNQEIEIEFKNVVTKGEFEQLLIAFSISEEMFVSQVNYYFDTTKFSLKNKGSALRIRYKKGTYTLTLKEPLREGLLETHQDISKTEAEMMLQNGPFIQGDIYKRIEVLGIDPKEVIYLGSLRTNRAETMFKQGTLVFDHSFYLGKEDYELEFEASDYSKGQHDFKELLSVHHIPVRKTDNKIKRFFNEKNRQQTID</sequence>
<comment type="caution">
    <text evidence="2">The sequence shown here is derived from an EMBL/GenBank/DDBJ whole genome shotgun (WGS) entry which is preliminary data.</text>
</comment>
<dbReference type="InterPro" id="IPR033469">
    <property type="entry name" value="CYTH-like_dom_sf"/>
</dbReference>
<dbReference type="PROSITE" id="PS51707">
    <property type="entry name" value="CYTH"/>
    <property type="match status" value="1"/>
</dbReference>
<organism evidence="2 3">
    <name type="scientific">Bacillus salitolerans</name>
    <dbReference type="NCBI Taxonomy" id="1437434"/>
    <lineage>
        <taxon>Bacteria</taxon>
        <taxon>Bacillati</taxon>
        <taxon>Bacillota</taxon>
        <taxon>Bacilli</taxon>
        <taxon>Bacillales</taxon>
        <taxon>Bacillaceae</taxon>
        <taxon>Bacillus</taxon>
    </lineage>
</organism>
<keyword evidence="3" id="KW-1185">Reference proteome</keyword>
<proteinExistence type="predicted"/>
<evidence type="ECO:0000259" key="1">
    <source>
        <dbReference type="PROSITE" id="PS51707"/>
    </source>
</evidence>
<dbReference type="SUPFAM" id="SSF55154">
    <property type="entry name" value="CYTH-like phosphatases"/>
    <property type="match status" value="1"/>
</dbReference>
<dbReference type="EMBL" id="JBHUEM010000003">
    <property type="protein sequence ID" value="MFD1735336.1"/>
    <property type="molecule type" value="Genomic_DNA"/>
</dbReference>
<dbReference type="InterPro" id="IPR009195">
    <property type="entry name" value="Uncharacterised_YjbK"/>
</dbReference>
<dbReference type="Gene3D" id="2.40.320.10">
    <property type="entry name" value="Hypothetical Protein Pfu-838710-001"/>
    <property type="match status" value="1"/>
</dbReference>
<dbReference type="InterPro" id="IPR023577">
    <property type="entry name" value="CYTH_domain"/>
</dbReference>
<evidence type="ECO:0000313" key="3">
    <source>
        <dbReference type="Proteomes" id="UP001597214"/>
    </source>
</evidence>
<dbReference type="RefSeq" id="WP_377926436.1">
    <property type="nucleotide sequence ID" value="NZ_JBHUEM010000003.1"/>
</dbReference>